<proteinExistence type="predicted"/>
<dbReference type="GO" id="GO:0036159">
    <property type="term" value="P:inner dynein arm assembly"/>
    <property type="evidence" value="ECO:0007669"/>
    <property type="project" value="TreeGrafter"/>
</dbReference>
<evidence type="ECO:0000313" key="4">
    <source>
        <dbReference type="Proteomes" id="UP000272942"/>
    </source>
</evidence>
<keyword evidence="2" id="KW-0175">Coiled coil</keyword>
<dbReference type="PANTHER" id="PTHR46492:SF1">
    <property type="entry name" value="DYNEIN AXONEMAL ASSEMBLY FACTOR 4"/>
    <property type="match status" value="1"/>
</dbReference>
<dbReference type="OrthoDB" id="348005at2759"/>
<evidence type="ECO:0000256" key="2">
    <source>
        <dbReference type="SAM" id="Coils"/>
    </source>
</evidence>
<dbReference type="SMART" id="SM00028">
    <property type="entry name" value="TPR"/>
    <property type="match status" value="3"/>
</dbReference>
<dbReference type="Gene3D" id="1.25.40.10">
    <property type="entry name" value="Tetratricopeptide repeat domain"/>
    <property type="match status" value="1"/>
</dbReference>
<evidence type="ECO:0000313" key="3">
    <source>
        <dbReference type="EMBL" id="VDP85570.1"/>
    </source>
</evidence>
<dbReference type="SUPFAM" id="SSF49764">
    <property type="entry name" value="HSP20-like chaperones"/>
    <property type="match status" value="1"/>
</dbReference>
<name>A0A183ARG6_9TREM</name>
<dbReference type="PROSITE" id="PS50005">
    <property type="entry name" value="TPR"/>
    <property type="match status" value="1"/>
</dbReference>
<dbReference type="GO" id="GO:0036158">
    <property type="term" value="P:outer dynein arm assembly"/>
    <property type="evidence" value="ECO:0007669"/>
    <property type="project" value="TreeGrafter"/>
</dbReference>
<organism evidence="5">
    <name type="scientific">Echinostoma caproni</name>
    <dbReference type="NCBI Taxonomy" id="27848"/>
    <lineage>
        <taxon>Eukaryota</taxon>
        <taxon>Metazoa</taxon>
        <taxon>Spiralia</taxon>
        <taxon>Lophotrochozoa</taxon>
        <taxon>Platyhelminthes</taxon>
        <taxon>Trematoda</taxon>
        <taxon>Digenea</taxon>
        <taxon>Plagiorchiida</taxon>
        <taxon>Echinostomata</taxon>
        <taxon>Echinostomatoidea</taxon>
        <taxon>Echinostomatidae</taxon>
        <taxon>Echinostoma</taxon>
    </lineage>
</organism>
<keyword evidence="4" id="KW-1185">Reference proteome</keyword>
<dbReference type="InterPro" id="IPR011990">
    <property type="entry name" value="TPR-like_helical_dom_sf"/>
</dbReference>
<sequence length="381" mass="44176">MASSLVIKPYIFECVLYKSIDVKQSRLELADNCARFILKKRDEELWKQLTSEVMRDKNEFQKIKQEAIIEFQEHEKAREQQKKTQVREAEKKALNELMRIEGFERERIAREKKEAGDKAMEELVRFHEEEQKRKAQLQAQIQEAKALANRMSEERRNTAVVIPKSVPASDDKNTPSGDTVLLEKPCELPIRESNRITISFTPRVFPTPERESTKREEEEWLNKQAEHRRAMMQRVVAGSEYSEQEQDPIWLREKGDSLFKAGDYEAAVVAYTRAISLNPKLHTAYSNRAGCHLKLGNYFKALEDSSVVLDLCVPAVQQNLRSRVRAHVRRGAAFCHLQMYREGLVEYRAAQKLDPNDASIAMDVQNVEKYLQEKSGICMND</sequence>
<evidence type="ECO:0000313" key="5">
    <source>
        <dbReference type="WBParaSite" id="ECPE_0000958101-mRNA-1"/>
    </source>
</evidence>
<dbReference type="SUPFAM" id="SSF48452">
    <property type="entry name" value="TPR-like"/>
    <property type="match status" value="1"/>
</dbReference>
<feature type="repeat" description="TPR" evidence="1">
    <location>
        <begin position="248"/>
        <end position="281"/>
    </location>
</feature>
<keyword evidence="1" id="KW-0802">TPR repeat</keyword>
<dbReference type="GO" id="GO:0003341">
    <property type="term" value="P:cilium movement"/>
    <property type="evidence" value="ECO:0007669"/>
    <property type="project" value="TreeGrafter"/>
</dbReference>
<gene>
    <name evidence="3" type="ORF">ECPE_LOCUS9551</name>
</gene>
<dbReference type="Gene3D" id="2.60.40.790">
    <property type="match status" value="1"/>
</dbReference>
<dbReference type="InterPro" id="IPR019734">
    <property type="entry name" value="TPR_rpt"/>
</dbReference>
<dbReference type="Pfam" id="PF13414">
    <property type="entry name" value="TPR_11"/>
    <property type="match status" value="1"/>
</dbReference>
<dbReference type="InterPro" id="IPR008978">
    <property type="entry name" value="HSP20-like_chaperone"/>
</dbReference>
<dbReference type="InterPro" id="IPR052004">
    <property type="entry name" value="Dynein_assembly_factor_4"/>
</dbReference>
<feature type="coiled-coil region" evidence="2">
    <location>
        <begin position="64"/>
        <end position="157"/>
    </location>
</feature>
<reference evidence="3 4" key="2">
    <citation type="submission" date="2018-11" db="EMBL/GenBank/DDBJ databases">
        <authorList>
            <consortium name="Pathogen Informatics"/>
        </authorList>
    </citation>
    <scope>NUCLEOTIDE SEQUENCE [LARGE SCALE GENOMIC DNA]</scope>
    <source>
        <strain evidence="3 4">Egypt</strain>
    </source>
</reference>
<dbReference type="AlphaFoldDB" id="A0A183ARG6"/>
<protein>
    <submittedName>
        <fullName evidence="5">TPR_REGION domain-containing protein</fullName>
    </submittedName>
</protein>
<dbReference type="WBParaSite" id="ECPE_0000958101-mRNA-1">
    <property type="protein sequence ID" value="ECPE_0000958101-mRNA-1"/>
    <property type="gene ID" value="ECPE_0000958101"/>
</dbReference>
<dbReference type="Proteomes" id="UP000272942">
    <property type="component" value="Unassembled WGS sequence"/>
</dbReference>
<reference evidence="5" key="1">
    <citation type="submission" date="2016-06" db="UniProtKB">
        <authorList>
            <consortium name="WormBaseParasite"/>
        </authorList>
    </citation>
    <scope>IDENTIFICATION</scope>
</reference>
<dbReference type="EMBL" id="UZAN01047590">
    <property type="protein sequence ID" value="VDP85570.1"/>
    <property type="molecule type" value="Genomic_DNA"/>
</dbReference>
<accession>A0A183ARG6</accession>
<evidence type="ECO:0000256" key="1">
    <source>
        <dbReference type="PROSITE-ProRule" id="PRU00339"/>
    </source>
</evidence>
<dbReference type="PANTHER" id="PTHR46492">
    <property type="entry name" value="DYNEIN ASSEMBLY FACTOR 4, AXONEMAL"/>
    <property type="match status" value="1"/>
</dbReference>